<comment type="catalytic activity">
    <reaction evidence="8">
        <text>L-tyrosyl-[protein] + ATP = O-phospho-L-tyrosyl-[protein] + ADP + H(+)</text>
        <dbReference type="Rhea" id="RHEA:10596"/>
        <dbReference type="Rhea" id="RHEA-COMP:10136"/>
        <dbReference type="Rhea" id="RHEA-COMP:20101"/>
        <dbReference type="ChEBI" id="CHEBI:15378"/>
        <dbReference type="ChEBI" id="CHEBI:30616"/>
        <dbReference type="ChEBI" id="CHEBI:46858"/>
        <dbReference type="ChEBI" id="CHEBI:61978"/>
        <dbReference type="ChEBI" id="CHEBI:456216"/>
        <dbReference type="EC" id="2.7.10.2"/>
    </reaction>
</comment>
<keyword evidence="12" id="KW-1185">Reference proteome</keyword>
<dbReference type="Pfam" id="PF13614">
    <property type="entry name" value="AAA_31"/>
    <property type="match status" value="1"/>
</dbReference>
<evidence type="ECO:0000256" key="9">
    <source>
        <dbReference type="SAM" id="Phobius"/>
    </source>
</evidence>
<keyword evidence="4" id="KW-0547">Nucleotide-binding</keyword>
<dbReference type="EMBL" id="BMDC01000002">
    <property type="protein sequence ID" value="GGH63017.1"/>
    <property type="molecule type" value="Genomic_DNA"/>
</dbReference>
<organism evidence="11 12">
    <name type="scientific">Rothia aerolata</name>
    <dbReference type="NCBI Taxonomy" id="1812262"/>
    <lineage>
        <taxon>Bacteria</taxon>
        <taxon>Bacillati</taxon>
        <taxon>Actinomycetota</taxon>
        <taxon>Actinomycetes</taxon>
        <taxon>Micrococcales</taxon>
        <taxon>Micrococcaceae</taxon>
        <taxon>Rothia</taxon>
    </lineage>
</organism>
<keyword evidence="5" id="KW-0418">Kinase</keyword>
<dbReference type="InterPro" id="IPR027417">
    <property type="entry name" value="P-loop_NTPase"/>
</dbReference>
<evidence type="ECO:0000256" key="1">
    <source>
        <dbReference type="ARBA" id="ARBA00007316"/>
    </source>
</evidence>
<evidence type="ECO:0000256" key="4">
    <source>
        <dbReference type="ARBA" id="ARBA00022741"/>
    </source>
</evidence>
<feature type="domain" description="AAA" evidence="10">
    <location>
        <begin position="258"/>
        <end position="415"/>
    </location>
</feature>
<evidence type="ECO:0000256" key="3">
    <source>
        <dbReference type="ARBA" id="ARBA00022679"/>
    </source>
</evidence>
<evidence type="ECO:0000313" key="11">
    <source>
        <dbReference type="EMBL" id="GGH63017.1"/>
    </source>
</evidence>
<dbReference type="CDD" id="cd05387">
    <property type="entry name" value="BY-kinase"/>
    <property type="match status" value="1"/>
</dbReference>
<dbReference type="GO" id="GO:0005524">
    <property type="term" value="F:ATP binding"/>
    <property type="evidence" value="ECO:0007669"/>
    <property type="project" value="UniProtKB-KW"/>
</dbReference>
<dbReference type="InterPro" id="IPR005702">
    <property type="entry name" value="Wzc-like_C"/>
</dbReference>
<dbReference type="PANTHER" id="PTHR32309">
    <property type="entry name" value="TYROSINE-PROTEIN KINASE"/>
    <property type="match status" value="1"/>
</dbReference>
<gene>
    <name evidence="11" type="ORF">GCM10007359_13860</name>
</gene>
<feature type="transmembrane region" description="Helical" evidence="9">
    <location>
        <begin position="12"/>
        <end position="34"/>
    </location>
</feature>
<dbReference type="InterPro" id="IPR025669">
    <property type="entry name" value="AAA_dom"/>
</dbReference>
<dbReference type="GO" id="GO:0004713">
    <property type="term" value="F:protein tyrosine kinase activity"/>
    <property type="evidence" value="ECO:0007669"/>
    <property type="project" value="UniProtKB-KW"/>
</dbReference>
<sequence>MTILDFVRLIRVNAKLLVIGVIIGALLGFGYSLLQPKIYTSSATGYVTVGDSTGIGDVISGSSAAKDKAANYLALVGSGPVADEIIATNPDLGMSRGEVQGSLTASLEDNSALIRVNASANTPEKAQALANSSLEATAKVVNDLEGSSTVRVVPLDDAGLPGSPSSPNYKKNTLLGALAGLIVIFAIIFLRRQLDVKVRTRDDVTNATSAGILGTLPESEKLDEVNLLTSSDDHVSQEAIRQIRTNLRFVNVDNPPKSIIVTSSEPGEGKSTVSTAIARALAEAGTHTIVIDADLRRPTIAKKFGIDSKIGLTQVLAGQVELSEAVRQYEDTQLFILPAGRIPPNPSELLGSDKMRQLIKELSEEFMVILDVPPLLPVTDAALLSTAVDGVVLVTSVGKTRKEHLAEAANMLKKVGAHQIGTVINRTPLKGLGSGYYGFGYAGSYGGYYASYYGADKTKHGKKKKGSKRSLKK</sequence>
<evidence type="ECO:0000259" key="10">
    <source>
        <dbReference type="Pfam" id="PF13614"/>
    </source>
</evidence>
<keyword evidence="9" id="KW-1133">Transmembrane helix</keyword>
<dbReference type="NCBIfam" id="TIGR01007">
    <property type="entry name" value="eps_fam"/>
    <property type="match status" value="1"/>
</dbReference>
<evidence type="ECO:0000256" key="6">
    <source>
        <dbReference type="ARBA" id="ARBA00022840"/>
    </source>
</evidence>
<comment type="caution">
    <text evidence="11">The sequence shown here is derived from an EMBL/GenBank/DDBJ whole genome shotgun (WGS) entry which is preliminary data.</text>
</comment>
<dbReference type="PANTHER" id="PTHR32309:SF13">
    <property type="entry name" value="FERRIC ENTEROBACTIN TRANSPORT PROTEIN FEPE"/>
    <property type="match status" value="1"/>
</dbReference>
<evidence type="ECO:0000256" key="7">
    <source>
        <dbReference type="ARBA" id="ARBA00023137"/>
    </source>
</evidence>
<dbReference type="AlphaFoldDB" id="A0A917ISA6"/>
<feature type="transmembrane region" description="Helical" evidence="9">
    <location>
        <begin position="173"/>
        <end position="191"/>
    </location>
</feature>
<keyword evidence="7" id="KW-0829">Tyrosine-protein kinase</keyword>
<dbReference type="Gene3D" id="3.40.50.300">
    <property type="entry name" value="P-loop containing nucleotide triphosphate hydrolases"/>
    <property type="match status" value="1"/>
</dbReference>
<evidence type="ECO:0000256" key="2">
    <source>
        <dbReference type="ARBA" id="ARBA00011903"/>
    </source>
</evidence>
<dbReference type="Proteomes" id="UP000600171">
    <property type="component" value="Unassembled WGS sequence"/>
</dbReference>
<dbReference type="RefSeq" id="WP_188359642.1">
    <property type="nucleotide sequence ID" value="NZ_BMDC01000002.1"/>
</dbReference>
<dbReference type="InterPro" id="IPR050445">
    <property type="entry name" value="Bact_polysacc_biosynth/exp"/>
</dbReference>
<proteinExistence type="inferred from homology"/>
<keyword evidence="9" id="KW-0812">Transmembrane</keyword>
<accession>A0A917ISA6</accession>
<dbReference type="SUPFAM" id="SSF52540">
    <property type="entry name" value="P-loop containing nucleoside triphosphate hydrolases"/>
    <property type="match status" value="1"/>
</dbReference>
<keyword evidence="9" id="KW-0472">Membrane</keyword>
<keyword evidence="3" id="KW-0808">Transferase</keyword>
<dbReference type="EC" id="2.7.10.2" evidence="2"/>
<name>A0A917ISA6_9MICC</name>
<evidence type="ECO:0000256" key="5">
    <source>
        <dbReference type="ARBA" id="ARBA00022777"/>
    </source>
</evidence>
<reference evidence="11 12" key="1">
    <citation type="journal article" date="2014" name="Int. J. Syst. Evol. Microbiol.">
        <title>Complete genome sequence of Corynebacterium casei LMG S-19264T (=DSM 44701T), isolated from a smear-ripened cheese.</title>
        <authorList>
            <consortium name="US DOE Joint Genome Institute (JGI-PGF)"/>
            <person name="Walter F."/>
            <person name="Albersmeier A."/>
            <person name="Kalinowski J."/>
            <person name="Ruckert C."/>
        </authorList>
    </citation>
    <scope>NUCLEOTIDE SEQUENCE [LARGE SCALE GENOMIC DNA]</scope>
    <source>
        <strain evidence="11 12">CCM 8669</strain>
    </source>
</reference>
<keyword evidence="6" id="KW-0067">ATP-binding</keyword>
<evidence type="ECO:0000313" key="12">
    <source>
        <dbReference type="Proteomes" id="UP000600171"/>
    </source>
</evidence>
<evidence type="ECO:0000256" key="8">
    <source>
        <dbReference type="ARBA" id="ARBA00051245"/>
    </source>
</evidence>
<comment type="similarity">
    <text evidence="1">Belongs to the CpsD/CapB family.</text>
</comment>
<protein>
    <recommendedName>
        <fullName evidence="2">non-specific protein-tyrosine kinase</fullName>
        <ecNumber evidence="2">2.7.10.2</ecNumber>
    </recommendedName>
</protein>